<dbReference type="PATRIC" id="fig|1107881.3.peg.1295"/>
<dbReference type="RefSeq" id="WP_003526843.1">
    <property type="nucleotide sequence ID" value="NZ_AGVV01000008.1"/>
</dbReference>
<accession>H0FVT8</accession>
<dbReference type="AlphaFoldDB" id="H0FVT8"/>
<evidence type="ECO:0008006" key="3">
    <source>
        <dbReference type="Google" id="ProtNLM"/>
    </source>
</evidence>
<reference evidence="1 2" key="1">
    <citation type="journal article" date="2012" name="J. Bacteriol.">
        <title>Draft Genome Sequence of Sinorhizobium meliloti CCNWSX0020, a Nitrogen-Fixing Symbiont with Copper Tolerance Capability Isolated from Lead-Zinc Mine Tailings.</title>
        <authorList>
            <person name="Li Z."/>
            <person name="Ma Z."/>
            <person name="Hao X."/>
            <person name="Wei G."/>
        </authorList>
    </citation>
    <scope>NUCLEOTIDE SEQUENCE [LARGE SCALE GENOMIC DNA]</scope>
    <source>
        <strain evidence="1 2">CCNWSX0020</strain>
    </source>
</reference>
<evidence type="ECO:0000313" key="1">
    <source>
        <dbReference type="EMBL" id="EHK78800.1"/>
    </source>
</evidence>
<gene>
    <name evidence="1" type="ORF">SM0020_06472</name>
</gene>
<evidence type="ECO:0000313" key="2">
    <source>
        <dbReference type="Proteomes" id="UP000004038"/>
    </source>
</evidence>
<protein>
    <recommendedName>
        <fullName evidence="3">TetR family transcriptional regulator</fullName>
    </recommendedName>
</protein>
<sequence length="67" mass="7607">MLRHYEQADTILPDGINLLDEVFTEILTDKGLPRDCEAAARIATALFSIYLSGVRERDRLRQMVEVG</sequence>
<name>H0FVT8_RHIML</name>
<dbReference type="Proteomes" id="UP000004038">
    <property type="component" value="Unassembled WGS sequence"/>
</dbReference>
<dbReference type="EMBL" id="AGVV01000008">
    <property type="protein sequence ID" value="EHK78800.1"/>
    <property type="molecule type" value="Genomic_DNA"/>
</dbReference>
<organism evidence="1 2">
    <name type="scientific">Sinorhizobium meliloti CCNWSX0020</name>
    <dbReference type="NCBI Taxonomy" id="1107881"/>
    <lineage>
        <taxon>Bacteria</taxon>
        <taxon>Pseudomonadati</taxon>
        <taxon>Pseudomonadota</taxon>
        <taxon>Alphaproteobacteria</taxon>
        <taxon>Hyphomicrobiales</taxon>
        <taxon>Rhizobiaceae</taxon>
        <taxon>Sinorhizobium/Ensifer group</taxon>
        <taxon>Sinorhizobium</taxon>
    </lineage>
</organism>
<proteinExistence type="predicted"/>